<keyword evidence="1 3" id="KW-0238">DNA-binding</keyword>
<dbReference type="SMART" id="SM00559">
    <property type="entry name" value="Ku78"/>
    <property type="match status" value="1"/>
</dbReference>
<dbReference type="SUPFAM" id="SSF100939">
    <property type="entry name" value="SPOC domain-like"/>
    <property type="match status" value="1"/>
</dbReference>
<gene>
    <name evidence="3" type="primary">ku</name>
    <name evidence="6" type="ORF">ACETWP_14865</name>
</gene>
<keyword evidence="3" id="KW-0227">DNA damage</keyword>
<keyword evidence="7" id="KW-1185">Reference proteome</keyword>
<evidence type="ECO:0000259" key="5">
    <source>
        <dbReference type="SMART" id="SM00559"/>
    </source>
</evidence>
<name>A0ABV4UQF1_9MICC</name>
<evidence type="ECO:0000313" key="6">
    <source>
        <dbReference type="EMBL" id="MFB0835872.1"/>
    </source>
</evidence>
<dbReference type="PIRSF" id="PIRSF006493">
    <property type="entry name" value="Prok_Ku"/>
    <property type="match status" value="1"/>
</dbReference>
<comment type="subunit">
    <text evidence="3">Homodimer. Interacts with LigD.</text>
</comment>
<evidence type="ECO:0000256" key="1">
    <source>
        <dbReference type="ARBA" id="ARBA00023125"/>
    </source>
</evidence>
<dbReference type="InterPro" id="IPR006164">
    <property type="entry name" value="DNA_bd_Ku70/Ku80"/>
</dbReference>
<organism evidence="6 7">
    <name type="scientific">Arthrobacter halodurans</name>
    <dbReference type="NCBI Taxonomy" id="516699"/>
    <lineage>
        <taxon>Bacteria</taxon>
        <taxon>Bacillati</taxon>
        <taxon>Actinomycetota</taxon>
        <taxon>Actinomycetes</taxon>
        <taxon>Micrococcales</taxon>
        <taxon>Micrococcaceae</taxon>
        <taxon>Arthrobacter</taxon>
    </lineage>
</organism>
<dbReference type="RefSeq" id="WP_373973049.1">
    <property type="nucleotide sequence ID" value="NZ_JBHDLJ010000015.1"/>
</dbReference>
<dbReference type="EMBL" id="JBHDLJ010000015">
    <property type="protein sequence ID" value="MFB0835872.1"/>
    <property type="molecule type" value="Genomic_DNA"/>
</dbReference>
<evidence type="ECO:0000313" key="7">
    <source>
        <dbReference type="Proteomes" id="UP001575652"/>
    </source>
</evidence>
<comment type="similarity">
    <text evidence="3">Belongs to the prokaryotic Ku family.</text>
</comment>
<dbReference type="Gene3D" id="2.40.290.10">
    <property type="match status" value="1"/>
</dbReference>
<dbReference type="NCBIfam" id="TIGR02772">
    <property type="entry name" value="Ku_bact"/>
    <property type="match status" value="1"/>
</dbReference>
<comment type="function">
    <text evidence="3">With LigD forms a non-homologous end joining (NHEJ) DNA repair enzyme, which repairs dsDNA breaks with reduced fidelity. Binds linear dsDNA with 5'- and 3'- overhangs but not closed circular dsDNA nor ssDNA. Recruits and stimulates the ligase activity of LigD.</text>
</comment>
<feature type="region of interest" description="Disordered" evidence="4">
    <location>
        <begin position="262"/>
        <end position="318"/>
    </location>
</feature>
<dbReference type="PANTHER" id="PTHR41251:SF1">
    <property type="entry name" value="NON-HOMOLOGOUS END JOINING PROTEIN KU"/>
    <property type="match status" value="1"/>
</dbReference>
<protein>
    <recommendedName>
        <fullName evidence="3">Non-homologous end joining protein Ku</fullName>
    </recommendedName>
</protein>
<accession>A0ABV4UQF1</accession>
<dbReference type="InterPro" id="IPR009187">
    <property type="entry name" value="Prok_Ku"/>
</dbReference>
<dbReference type="Pfam" id="PF02735">
    <property type="entry name" value="Ku"/>
    <property type="match status" value="1"/>
</dbReference>
<proteinExistence type="inferred from homology"/>
<sequence length="318" mass="34909">MRAIWTGAIAFGLVNVPVKAYGATEDHDVSLHQVHDADGGRIRYQRRCEVCGEKVDFEHIDKAYDDGERTVVLTGEDFEALPSEKSREIEVVQFVPNAQIDPIMLERSYYLEPDSKSPKAYLLLRKTLEDSELTAVVKFALRQKTRLGALRVRGKVLVLQAMLWGDEVREVDFPATKSRVKISDQELKMSALLVEQFSGDFAPRDFEDEYQSELRTLIEEKLKQGDSLDTGATFGDADAAREDAGQGSGDVIDLMEALKRSIEGKRTRRSGAGKTTSAGKSGTATSGKGAAKTSAKGAAKGSARKPPATEPGERRRKA</sequence>
<feature type="compositionally biased region" description="Low complexity" evidence="4">
    <location>
        <begin position="272"/>
        <end position="301"/>
    </location>
</feature>
<dbReference type="HAMAP" id="MF_01875">
    <property type="entry name" value="Prokaryotic_Ku"/>
    <property type="match status" value="1"/>
</dbReference>
<evidence type="ECO:0000256" key="2">
    <source>
        <dbReference type="ARBA" id="ARBA00023172"/>
    </source>
</evidence>
<evidence type="ECO:0000256" key="4">
    <source>
        <dbReference type="SAM" id="MobiDB-lite"/>
    </source>
</evidence>
<evidence type="ECO:0000256" key="3">
    <source>
        <dbReference type="HAMAP-Rule" id="MF_01875"/>
    </source>
</evidence>
<reference evidence="6 7" key="1">
    <citation type="submission" date="2024-09" db="EMBL/GenBank/DDBJ databases">
        <authorList>
            <person name="Salinas-Garcia M.A."/>
            <person name="Prieme A."/>
        </authorList>
    </citation>
    <scope>NUCLEOTIDE SEQUENCE [LARGE SCALE GENOMIC DNA]</scope>
    <source>
        <strain evidence="6 7">DSM 21081</strain>
    </source>
</reference>
<feature type="domain" description="Ku" evidence="5">
    <location>
        <begin position="52"/>
        <end position="179"/>
    </location>
</feature>
<dbReference type="InterPro" id="IPR016194">
    <property type="entry name" value="SPOC-like_C_dom_sf"/>
</dbReference>
<dbReference type="PANTHER" id="PTHR41251">
    <property type="entry name" value="NON-HOMOLOGOUS END JOINING PROTEIN KU"/>
    <property type="match status" value="1"/>
</dbReference>
<dbReference type="Proteomes" id="UP001575652">
    <property type="component" value="Unassembled WGS sequence"/>
</dbReference>
<keyword evidence="2 3" id="KW-0233">DNA recombination</keyword>
<keyword evidence="3" id="KW-0234">DNA repair</keyword>
<comment type="caution">
    <text evidence="6">The sequence shown here is derived from an EMBL/GenBank/DDBJ whole genome shotgun (WGS) entry which is preliminary data.</text>
</comment>
<dbReference type="CDD" id="cd00789">
    <property type="entry name" value="KU_like"/>
    <property type="match status" value="1"/>
</dbReference>